<dbReference type="InterPro" id="IPR001387">
    <property type="entry name" value="Cro/C1-type_HTH"/>
</dbReference>
<proteinExistence type="predicted"/>
<name>A0A5K7S850_9BACT</name>
<dbReference type="InterPro" id="IPR010982">
    <property type="entry name" value="Lambda_DNA-bd_dom_sf"/>
</dbReference>
<sequence>MENQELSNQIKVQRAMKNITQEELAAHIGVTRKTINTIETGKFVPSTILAIKLARFFEIKVEELFTLNEK</sequence>
<protein>
    <submittedName>
        <fullName evidence="3">Transcriptional regulator</fullName>
    </submittedName>
</protein>
<dbReference type="KEGG" id="anf:AQPE_1786"/>
<gene>
    <name evidence="3" type="ORF">AQPE_1786</name>
</gene>
<dbReference type="RefSeq" id="WP_318350609.1">
    <property type="nucleotide sequence ID" value="NZ_AP018694.1"/>
</dbReference>
<dbReference type="GO" id="GO:0003677">
    <property type="term" value="F:DNA binding"/>
    <property type="evidence" value="ECO:0007669"/>
    <property type="project" value="UniProtKB-KW"/>
</dbReference>
<dbReference type="PANTHER" id="PTHR46558:SF11">
    <property type="entry name" value="HTH-TYPE TRANSCRIPTIONAL REGULATOR XRE"/>
    <property type="match status" value="1"/>
</dbReference>
<evidence type="ECO:0000259" key="2">
    <source>
        <dbReference type="PROSITE" id="PS50943"/>
    </source>
</evidence>
<keyword evidence="4" id="KW-1185">Reference proteome</keyword>
<dbReference type="Pfam" id="PF01381">
    <property type="entry name" value="HTH_3"/>
    <property type="match status" value="1"/>
</dbReference>
<dbReference type="PROSITE" id="PS50943">
    <property type="entry name" value="HTH_CROC1"/>
    <property type="match status" value="1"/>
</dbReference>
<dbReference type="SMART" id="SM00530">
    <property type="entry name" value="HTH_XRE"/>
    <property type="match status" value="1"/>
</dbReference>
<dbReference type="AlphaFoldDB" id="A0A5K7S850"/>
<accession>A0A5K7S850</accession>
<dbReference type="PANTHER" id="PTHR46558">
    <property type="entry name" value="TRACRIPTIONAL REGULATORY PROTEIN-RELATED-RELATED"/>
    <property type="match status" value="1"/>
</dbReference>
<dbReference type="Gene3D" id="1.10.260.40">
    <property type="entry name" value="lambda repressor-like DNA-binding domains"/>
    <property type="match status" value="1"/>
</dbReference>
<dbReference type="SUPFAM" id="SSF47413">
    <property type="entry name" value="lambda repressor-like DNA-binding domains"/>
    <property type="match status" value="1"/>
</dbReference>
<keyword evidence="1" id="KW-0238">DNA-binding</keyword>
<evidence type="ECO:0000313" key="4">
    <source>
        <dbReference type="Proteomes" id="UP001193389"/>
    </source>
</evidence>
<organism evidence="3 4">
    <name type="scientific">Aquipluma nitroreducens</name>
    <dbReference type="NCBI Taxonomy" id="2010828"/>
    <lineage>
        <taxon>Bacteria</taxon>
        <taxon>Pseudomonadati</taxon>
        <taxon>Bacteroidota</taxon>
        <taxon>Bacteroidia</taxon>
        <taxon>Marinilabiliales</taxon>
        <taxon>Prolixibacteraceae</taxon>
        <taxon>Aquipluma</taxon>
    </lineage>
</organism>
<reference evidence="3" key="1">
    <citation type="journal article" date="2020" name="Int. J. Syst. Evol. Microbiol.">
        <title>Aquipluma nitroreducens gen. nov. sp. nov., a novel facultatively anaerobic bacterium isolated from a freshwater lake.</title>
        <authorList>
            <person name="Watanabe M."/>
            <person name="Kojima H."/>
            <person name="Fukui M."/>
        </authorList>
    </citation>
    <scope>NUCLEOTIDE SEQUENCE</scope>
    <source>
        <strain evidence="3">MeG22</strain>
    </source>
</reference>
<evidence type="ECO:0000313" key="3">
    <source>
        <dbReference type="EMBL" id="BBE17629.1"/>
    </source>
</evidence>
<evidence type="ECO:0000256" key="1">
    <source>
        <dbReference type="ARBA" id="ARBA00023125"/>
    </source>
</evidence>
<dbReference type="Proteomes" id="UP001193389">
    <property type="component" value="Chromosome"/>
</dbReference>
<dbReference type="EMBL" id="AP018694">
    <property type="protein sequence ID" value="BBE17629.1"/>
    <property type="molecule type" value="Genomic_DNA"/>
</dbReference>
<feature type="domain" description="HTH cro/C1-type" evidence="2">
    <location>
        <begin position="10"/>
        <end position="64"/>
    </location>
</feature>
<dbReference type="CDD" id="cd00093">
    <property type="entry name" value="HTH_XRE"/>
    <property type="match status" value="1"/>
</dbReference>